<evidence type="ECO:0000256" key="1">
    <source>
        <dbReference type="SAM" id="SignalP"/>
    </source>
</evidence>
<accession>A0A1Y5FC36</accession>
<feature type="chain" id="PRO_5012260755" description="Lipoprotein" evidence="1">
    <location>
        <begin position="20"/>
        <end position="513"/>
    </location>
</feature>
<proteinExistence type="predicted"/>
<dbReference type="EMBL" id="MAAO01000002">
    <property type="protein sequence ID" value="OUR99580.1"/>
    <property type="molecule type" value="Genomic_DNA"/>
</dbReference>
<keyword evidence="1" id="KW-0732">Signal</keyword>
<evidence type="ECO:0000313" key="2">
    <source>
        <dbReference type="EMBL" id="OUR99580.1"/>
    </source>
</evidence>
<evidence type="ECO:0008006" key="4">
    <source>
        <dbReference type="Google" id="ProtNLM"/>
    </source>
</evidence>
<name>A0A1Y5FC36_9BACT</name>
<organism evidence="2 3">
    <name type="scientific">Halobacteriovorax marinus</name>
    <dbReference type="NCBI Taxonomy" id="97084"/>
    <lineage>
        <taxon>Bacteria</taxon>
        <taxon>Pseudomonadati</taxon>
        <taxon>Bdellovibrionota</taxon>
        <taxon>Bacteriovoracia</taxon>
        <taxon>Bacteriovoracales</taxon>
        <taxon>Halobacteriovoraceae</taxon>
        <taxon>Halobacteriovorax</taxon>
    </lineage>
</organism>
<sequence>MIKLILPILFLLLSSCSSNKIKRTPSSLSRDTSCNSAMKNFFFSKKSWRKKVLDKIPFTKKSVDKVTDETYEKIYYWISTSGHSTEATKKLHGKFKNLPLSDKQFKLILNEYDHFPKTQKKAEELFYYLSYATSFHEKRKLQVLSDLKFVKNGRKNKSKRYDDFLKSRDKFKKYELKELEKIKLKYKLDTDLSDLKIQRLAKKEAKVARESFENLSYACHAKVKTADNAIASKRFQKFALVVTPISTASMFTFANREELADAYNKEDQERMNTWFKKLGYEVVLMSTLNMILAKIMSEPTGSYFSKVWKGAVSDISLIKVDSIIYEKVFSASEADLQKKFDNLKNNPEYKKMLVELDEMLNKGNAYQEFKDNMFNTVKSVLSFGKNEGEAKIDTKIDLTKFSKEELEDPQVKDAILKAITIQMYEEDKGPEGDALASLIHTGNKGEDRMFFFMEVAPIYHTINVGVAALIYNTICMGKNNPAKAFRHAAMIYAAWSFGYNLFEFSSRQHQIGQ</sequence>
<gene>
    <name evidence="2" type="ORF">A9Q84_00740</name>
</gene>
<protein>
    <recommendedName>
        <fullName evidence="4">Lipoprotein</fullName>
    </recommendedName>
</protein>
<dbReference type="PROSITE" id="PS51257">
    <property type="entry name" value="PROKAR_LIPOPROTEIN"/>
    <property type="match status" value="1"/>
</dbReference>
<reference evidence="3" key="1">
    <citation type="journal article" date="2017" name="Proc. Natl. Acad. Sci. U.S.A.">
        <title>Simulation of Deepwater Horizon oil plume reveals substrate specialization within a complex community of hydrocarbon-degraders.</title>
        <authorList>
            <person name="Hu P."/>
            <person name="Dubinsky E.A."/>
            <person name="Probst A.J."/>
            <person name="Wang J."/>
            <person name="Sieber C.M.K."/>
            <person name="Tom L.M."/>
            <person name="Gardinali P."/>
            <person name="Banfield J.F."/>
            <person name="Atlas R.M."/>
            <person name="Andersen G.L."/>
        </authorList>
    </citation>
    <scope>NUCLEOTIDE SEQUENCE [LARGE SCALE GENOMIC DNA]</scope>
</reference>
<feature type="signal peptide" evidence="1">
    <location>
        <begin position="1"/>
        <end position="19"/>
    </location>
</feature>
<comment type="caution">
    <text evidence="2">The sequence shown here is derived from an EMBL/GenBank/DDBJ whole genome shotgun (WGS) entry which is preliminary data.</text>
</comment>
<dbReference type="Proteomes" id="UP000196531">
    <property type="component" value="Unassembled WGS sequence"/>
</dbReference>
<dbReference type="AlphaFoldDB" id="A0A1Y5FC36"/>
<evidence type="ECO:0000313" key="3">
    <source>
        <dbReference type="Proteomes" id="UP000196531"/>
    </source>
</evidence>